<name>A0A8S5PWV5_9CAUD</name>
<dbReference type="EMBL" id="BK015533">
    <property type="protein sequence ID" value="DAE11495.1"/>
    <property type="molecule type" value="Genomic_DNA"/>
</dbReference>
<reference evidence="1" key="1">
    <citation type="journal article" date="2021" name="Proc. Natl. Acad. Sci. U.S.A.">
        <title>A Catalog of Tens of Thousands of Viruses from Human Metagenomes Reveals Hidden Associations with Chronic Diseases.</title>
        <authorList>
            <person name="Tisza M.J."/>
            <person name="Buck C.B."/>
        </authorList>
    </citation>
    <scope>NUCLEOTIDE SEQUENCE</scope>
    <source>
        <strain evidence="1">Ctgsk7</strain>
    </source>
</reference>
<organism evidence="1">
    <name type="scientific">Myoviridae sp. ctgsk7</name>
    <dbReference type="NCBI Taxonomy" id="2825151"/>
    <lineage>
        <taxon>Viruses</taxon>
        <taxon>Duplodnaviria</taxon>
        <taxon>Heunggongvirae</taxon>
        <taxon>Uroviricota</taxon>
        <taxon>Caudoviricetes</taxon>
    </lineage>
</organism>
<evidence type="ECO:0000313" key="1">
    <source>
        <dbReference type="EMBL" id="DAE11495.1"/>
    </source>
</evidence>
<sequence length="85" mass="10166">MPLLKNTKSFRNSSKHWRDNYTNLGYNYHGNILKNVLSPELFSNPVQDTNLRQIERLIEFLIDQVKRIKLQYSITHEKDAYDLIN</sequence>
<accession>A0A8S5PWV5</accession>
<proteinExistence type="predicted"/>
<protein>
    <submittedName>
        <fullName evidence="1">Uncharacterized protein</fullName>
    </submittedName>
</protein>